<reference evidence="4" key="1">
    <citation type="submission" date="2018-05" db="EMBL/GenBank/DDBJ databases">
        <title>Genome Sequencing of selected type strains of the family Eggerthellaceae.</title>
        <authorList>
            <person name="Danylec N."/>
            <person name="Stoll D.A."/>
            <person name="Doetsch A."/>
            <person name="Huch M."/>
        </authorList>
    </citation>
    <scope>NUCLEOTIDE SEQUENCE [LARGE SCALE GENOMIC DNA]</scope>
    <source>
        <strain evidence="4">DSM 24851</strain>
    </source>
</reference>
<sequence>MANQPGSGKHAASSGAGKRAARRRASSIATAATAVFIAVAFIAAAVMAWRLSSAEHNTGTTASTAPDAVAIALAHTLAQPDMITSLEDDVMEIYATHNDAAKLEQALEEAATREVPLGDIEPTDLDAISTRAELQTFSLIGEEAPSLPENATNAIDAAVKAAEGLGDAGIVFFDASTGNGISYNAGAAVYGASSFKGPYAVYVCQALVDKGEITLNSPVDVVSSNRGSIAISSTSSWATSGKTSYPTGELISAAVIESDNDAYGMLRNQYDGEGYDSWIAELGVEDAPRDPLTWYPTYCAQSSAKLWVNALHYLESDEASSAWLAEQLKQTRTSFIRDGILSAEGGRDAEVMDKAGWISDSDPAYNAVCDAGIVRAGGRTYVMCIMTSQPDCTEARTNVAAIASALFEARGALE</sequence>
<dbReference type="EMBL" id="QIBX01000007">
    <property type="protein sequence ID" value="RNL40380.1"/>
    <property type="molecule type" value="Genomic_DNA"/>
</dbReference>
<dbReference type="OrthoDB" id="3197125at2"/>
<dbReference type="AlphaFoldDB" id="A0A3N0B0J8"/>
<evidence type="ECO:0000256" key="1">
    <source>
        <dbReference type="SAM" id="Phobius"/>
    </source>
</evidence>
<keyword evidence="4" id="KW-1185">Reference proteome</keyword>
<name>A0A3N0B0J8_9ACTN</name>
<gene>
    <name evidence="3" type="ORF">DMP06_05450</name>
</gene>
<dbReference type="Gene3D" id="3.40.710.10">
    <property type="entry name" value="DD-peptidase/beta-lactamase superfamily"/>
    <property type="match status" value="1"/>
</dbReference>
<keyword evidence="1" id="KW-0472">Membrane</keyword>
<evidence type="ECO:0000313" key="3">
    <source>
        <dbReference type="EMBL" id="RNL40380.1"/>
    </source>
</evidence>
<dbReference type="Proteomes" id="UP000269591">
    <property type="component" value="Unassembled WGS sequence"/>
</dbReference>
<dbReference type="SUPFAM" id="SSF56601">
    <property type="entry name" value="beta-lactamase/transpeptidase-like"/>
    <property type="match status" value="1"/>
</dbReference>
<keyword evidence="1" id="KW-1133">Transmembrane helix</keyword>
<evidence type="ECO:0000259" key="2">
    <source>
        <dbReference type="Pfam" id="PF13354"/>
    </source>
</evidence>
<feature type="transmembrane region" description="Helical" evidence="1">
    <location>
        <begin position="28"/>
        <end position="49"/>
    </location>
</feature>
<dbReference type="InterPro" id="IPR045155">
    <property type="entry name" value="Beta-lactam_cat"/>
</dbReference>
<evidence type="ECO:0000313" key="4">
    <source>
        <dbReference type="Proteomes" id="UP000269591"/>
    </source>
</evidence>
<dbReference type="PANTHER" id="PTHR35333">
    <property type="entry name" value="BETA-LACTAMASE"/>
    <property type="match status" value="1"/>
</dbReference>
<dbReference type="GO" id="GO:0008800">
    <property type="term" value="F:beta-lactamase activity"/>
    <property type="evidence" value="ECO:0007669"/>
    <property type="project" value="InterPro"/>
</dbReference>
<dbReference type="RefSeq" id="WP_123208736.1">
    <property type="nucleotide sequence ID" value="NZ_JBHTHO010000015.1"/>
</dbReference>
<dbReference type="GO" id="GO:0030655">
    <property type="term" value="P:beta-lactam antibiotic catabolic process"/>
    <property type="evidence" value="ECO:0007669"/>
    <property type="project" value="InterPro"/>
</dbReference>
<protein>
    <recommendedName>
        <fullName evidence="2">Beta-lactamase class A catalytic domain-containing protein</fullName>
    </recommendedName>
</protein>
<feature type="domain" description="Beta-lactamase class A catalytic" evidence="2">
    <location>
        <begin position="169"/>
        <end position="387"/>
    </location>
</feature>
<dbReference type="InterPro" id="IPR012338">
    <property type="entry name" value="Beta-lactam/transpept-like"/>
</dbReference>
<dbReference type="PANTHER" id="PTHR35333:SF3">
    <property type="entry name" value="BETA-LACTAMASE-TYPE TRANSPEPTIDASE FOLD CONTAINING PROTEIN"/>
    <property type="match status" value="1"/>
</dbReference>
<dbReference type="GO" id="GO:0046677">
    <property type="term" value="P:response to antibiotic"/>
    <property type="evidence" value="ECO:0007669"/>
    <property type="project" value="InterPro"/>
</dbReference>
<dbReference type="InterPro" id="IPR000871">
    <property type="entry name" value="Beta-lactam_class-A"/>
</dbReference>
<organism evidence="3 4">
    <name type="scientific">Slackia equolifaciens</name>
    <dbReference type="NCBI Taxonomy" id="498718"/>
    <lineage>
        <taxon>Bacteria</taxon>
        <taxon>Bacillati</taxon>
        <taxon>Actinomycetota</taxon>
        <taxon>Coriobacteriia</taxon>
        <taxon>Eggerthellales</taxon>
        <taxon>Eggerthellaceae</taxon>
        <taxon>Slackia</taxon>
    </lineage>
</organism>
<proteinExistence type="predicted"/>
<accession>A0A3N0B0J8</accession>
<keyword evidence="1" id="KW-0812">Transmembrane</keyword>
<dbReference type="Pfam" id="PF13354">
    <property type="entry name" value="Beta-lactamase2"/>
    <property type="match status" value="1"/>
</dbReference>
<comment type="caution">
    <text evidence="3">The sequence shown here is derived from an EMBL/GenBank/DDBJ whole genome shotgun (WGS) entry which is preliminary data.</text>
</comment>